<accession>A0A0D3E8Z4</accession>
<dbReference type="AlphaFoldDB" id="A0A0D3E8Z4"/>
<dbReference type="HOGENOM" id="CLU_019382_4_0_1"/>
<dbReference type="Proteomes" id="UP000032141">
    <property type="component" value="Chromosome C9"/>
</dbReference>
<reference evidence="1" key="2">
    <citation type="submission" date="2015-03" db="UniProtKB">
        <authorList>
            <consortium name="EnsemblPlants"/>
        </authorList>
    </citation>
    <scope>IDENTIFICATION</scope>
</reference>
<keyword evidence="2" id="KW-1185">Reference proteome</keyword>
<evidence type="ECO:0000313" key="1">
    <source>
        <dbReference type="EnsemblPlants" id="Bo9g088480.1"/>
    </source>
</evidence>
<dbReference type="Gramene" id="Bo9g088480.1">
    <property type="protein sequence ID" value="Bo9g088480.1"/>
    <property type="gene ID" value="Bo9g088480"/>
</dbReference>
<protein>
    <submittedName>
        <fullName evidence="1">Uncharacterized protein</fullName>
    </submittedName>
</protein>
<dbReference type="EnsemblPlants" id="Bo9g088480.1">
    <property type="protein sequence ID" value="Bo9g088480.1"/>
    <property type="gene ID" value="Bo9g088480"/>
</dbReference>
<reference evidence="1 2" key="1">
    <citation type="journal article" date="2014" name="Genome Biol.">
        <title>Transcriptome and methylome profiling reveals relics of genome dominance in the mesopolyploid Brassica oleracea.</title>
        <authorList>
            <person name="Parkin I.A."/>
            <person name="Koh C."/>
            <person name="Tang H."/>
            <person name="Robinson S.J."/>
            <person name="Kagale S."/>
            <person name="Clarke W.E."/>
            <person name="Town C.D."/>
            <person name="Nixon J."/>
            <person name="Krishnakumar V."/>
            <person name="Bidwell S.L."/>
            <person name="Denoeud F."/>
            <person name="Belcram H."/>
            <person name="Links M.G."/>
            <person name="Just J."/>
            <person name="Clarke C."/>
            <person name="Bender T."/>
            <person name="Huebert T."/>
            <person name="Mason A.S."/>
            <person name="Pires J.C."/>
            <person name="Barker G."/>
            <person name="Moore J."/>
            <person name="Walley P.G."/>
            <person name="Manoli S."/>
            <person name="Batley J."/>
            <person name="Edwards D."/>
            <person name="Nelson M.N."/>
            <person name="Wang X."/>
            <person name="Paterson A.H."/>
            <person name="King G."/>
            <person name="Bancroft I."/>
            <person name="Chalhoub B."/>
            <person name="Sharpe A.G."/>
        </authorList>
    </citation>
    <scope>NUCLEOTIDE SEQUENCE</scope>
    <source>
        <strain evidence="1 2">cv. TO1000</strain>
    </source>
</reference>
<organism evidence="1 2">
    <name type="scientific">Brassica oleracea var. oleracea</name>
    <dbReference type="NCBI Taxonomy" id="109376"/>
    <lineage>
        <taxon>Eukaryota</taxon>
        <taxon>Viridiplantae</taxon>
        <taxon>Streptophyta</taxon>
        <taxon>Embryophyta</taxon>
        <taxon>Tracheophyta</taxon>
        <taxon>Spermatophyta</taxon>
        <taxon>Magnoliopsida</taxon>
        <taxon>eudicotyledons</taxon>
        <taxon>Gunneridae</taxon>
        <taxon>Pentapetalae</taxon>
        <taxon>rosids</taxon>
        <taxon>malvids</taxon>
        <taxon>Brassicales</taxon>
        <taxon>Brassicaceae</taxon>
        <taxon>Brassiceae</taxon>
        <taxon>Brassica</taxon>
    </lineage>
</organism>
<sequence>MHSFGTGGDLGGARPRPWCGSSSPMGEVTSVWVVLAHGRGDLGVGRPRPWARFRDFMGITVLFLNEKLNSVIHWFIPAGRANHYRPSLKACSIVKVDRFESSWVLLRSISSMIRLFDNLQVIANTNVELPDVVGKILSVQGSDLTIETTRLAICLLIEP</sequence>
<proteinExistence type="predicted"/>
<dbReference type="eggNOG" id="KOG0987">
    <property type="taxonomic scope" value="Eukaryota"/>
</dbReference>
<evidence type="ECO:0000313" key="2">
    <source>
        <dbReference type="Proteomes" id="UP000032141"/>
    </source>
</evidence>
<name>A0A0D3E8Z4_BRAOL</name>